<keyword evidence="4" id="KW-0479">Metal-binding</keyword>
<keyword evidence="9" id="KW-0812">Transmembrane</keyword>
<dbReference type="Gene3D" id="3.60.10.10">
    <property type="entry name" value="Endonuclease/exonuclease/phosphatase"/>
    <property type="match status" value="1"/>
</dbReference>
<evidence type="ECO:0000259" key="10">
    <source>
        <dbReference type="Pfam" id="PF03372"/>
    </source>
</evidence>
<organism evidence="11 12">
    <name type="scientific">Flagellimonas pacifica</name>
    <dbReference type="NCBI Taxonomy" id="1247520"/>
    <lineage>
        <taxon>Bacteria</taxon>
        <taxon>Pseudomonadati</taxon>
        <taxon>Bacteroidota</taxon>
        <taxon>Flavobacteriia</taxon>
        <taxon>Flavobacteriales</taxon>
        <taxon>Flavobacteriaceae</taxon>
        <taxon>Flagellimonas</taxon>
    </lineage>
</organism>
<feature type="transmembrane region" description="Helical" evidence="9">
    <location>
        <begin position="70"/>
        <end position="88"/>
    </location>
</feature>
<evidence type="ECO:0000256" key="7">
    <source>
        <dbReference type="ARBA" id="ARBA00022842"/>
    </source>
</evidence>
<protein>
    <submittedName>
        <fullName evidence="11">Metal-dependent hydrolase, endonuclease/exonuclease/phosphatase family</fullName>
    </submittedName>
</protein>
<dbReference type="GO" id="GO:0046872">
    <property type="term" value="F:metal ion binding"/>
    <property type="evidence" value="ECO:0007669"/>
    <property type="project" value="UniProtKB-KW"/>
</dbReference>
<dbReference type="CDD" id="cd09084">
    <property type="entry name" value="EEP-2"/>
    <property type="match status" value="1"/>
</dbReference>
<keyword evidence="3" id="KW-0540">Nuclease</keyword>
<evidence type="ECO:0000256" key="5">
    <source>
        <dbReference type="ARBA" id="ARBA00022763"/>
    </source>
</evidence>
<evidence type="ECO:0000256" key="8">
    <source>
        <dbReference type="ARBA" id="ARBA00023204"/>
    </source>
</evidence>
<evidence type="ECO:0000256" key="4">
    <source>
        <dbReference type="ARBA" id="ARBA00022723"/>
    </source>
</evidence>
<keyword evidence="7" id="KW-0460">Magnesium</keyword>
<dbReference type="Pfam" id="PF03372">
    <property type="entry name" value="Exo_endo_phos"/>
    <property type="match status" value="1"/>
</dbReference>
<keyword evidence="9" id="KW-1133">Transmembrane helix</keyword>
<dbReference type="Proteomes" id="UP000219048">
    <property type="component" value="Unassembled WGS sequence"/>
</dbReference>
<keyword evidence="11" id="KW-0269">Exonuclease</keyword>
<reference evidence="12" key="1">
    <citation type="submission" date="2017-09" db="EMBL/GenBank/DDBJ databases">
        <authorList>
            <person name="Varghese N."/>
            <person name="Submissions S."/>
        </authorList>
    </citation>
    <scope>NUCLEOTIDE SEQUENCE [LARGE SCALE GENOMIC DNA]</scope>
    <source>
        <strain evidence="12">DSM 25885</strain>
    </source>
</reference>
<accession>A0A285MV24</accession>
<dbReference type="GO" id="GO:0004527">
    <property type="term" value="F:exonuclease activity"/>
    <property type="evidence" value="ECO:0007669"/>
    <property type="project" value="UniProtKB-KW"/>
</dbReference>
<comment type="cofactor">
    <cofactor evidence="1">
        <name>Mn(2+)</name>
        <dbReference type="ChEBI" id="CHEBI:29035"/>
    </cofactor>
</comment>
<evidence type="ECO:0000256" key="2">
    <source>
        <dbReference type="ARBA" id="ARBA00001946"/>
    </source>
</evidence>
<dbReference type="InterPro" id="IPR051547">
    <property type="entry name" value="TDP2-like"/>
</dbReference>
<dbReference type="GO" id="GO:0006281">
    <property type="term" value="P:DNA repair"/>
    <property type="evidence" value="ECO:0007669"/>
    <property type="project" value="UniProtKB-KW"/>
</dbReference>
<name>A0A285MV24_9FLAO</name>
<dbReference type="InterPro" id="IPR005135">
    <property type="entry name" value="Endo/exonuclease/phosphatase"/>
</dbReference>
<evidence type="ECO:0000313" key="12">
    <source>
        <dbReference type="Proteomes" id="UP000219048"/>
    </source>
</evidence>
<proteinExistence type="predicted"/>
<evidence type="ECO:0000256" key="6">
    <source>
        <dbReference type="ARBA" id="ARBA00022801"/>
    </source>
</evidence>
<keyword evidence="11" id="KW-0255">Endonuclease</keyword>
<feature type="domain" description="Endonuclease/exonuclease/phosphatase" evidence="10">
    <location>
        <begin position="122"/>
        <end position="338"/>
    </location>
</feature>
<dbReference type="AlphaFoldDB" id="A0A285MV24"/>
<feature type="transmembrane region" description="Helical" evidence="9">
    <location>
        <begin position="39"/>
        <end position="63"/>
    </location>
</feature>
<evidence type="ECO:0000256" key="1">
    <source>
        <dbReference type="ARBA" id="ARBA00001936"/>
    </source>
</evidence>
<dbReference type="PANTHER" id="PTHR15822">
    <property type="entry name" value="TRAF AND TNF RECEPTOR-ASSOCIATED PROTEIN"/>
    <property type="match status" value="1"/>
</dbReference>
<dbReference type="InterPro" id="IPR036691">
    <property type="entry name" value="Endo/exonu/phosph_ase_sf"/>
</dbReference>
<evidence type="ECO:0000256" key="9">
    <source>
        <dbReference type="SAM" id="Phobius"/>
    </source>
</evidence>
<sequence>MKKHSRIFDKVIYFLNILLAFVLGIALVVPYVPVTLMSALSTISLLVPILVCIHVLFVFFWFLRKRKRKSLLSVLILIAWYVVLGSFYRFPSSTEIENTDTFSIMSFNSRRFNEHRQLDIENVDSLILNFIDQKKPDILCFQECYYELKRDDNTALDQYPHKYIDYVYGKPAKRVIQAIYSKYPILNKDSILFPASSNSAVYADILYKRDTVRVYNVHLQSFSIIPEINAIKKQKSSKLLGRLRKVMLKQHEQANLIEESMTGMDYKTIVVGDFNNTQYSNIYRTIKGDLQDTFLERGKGFGRSYNLLGFPIRIDYILTDPTFEVISHQNFDEKLSDHYPIMATLRLKSDE</sequence>
<dbReference type="RefSeq" id="WP_097045858.1">
    <property type="nucleotide sequence ID" value="NZ_OBEH01000003.1"/>
</dbReference>
<dbReference type="OrthoDB" id="635146at2"/>
<keyword evidence="6 11" id="KW-0378">Hydrolase</keyword>
<evidence type="ECO:0000256" key="3">
    <source>
        <dbReference type="ARBA" id="ARBA00022722"/>
    </source>
</evidence>
<keyword evidence="8" id="KW-0234">DNA repair</keyword>
<gene>
    <name evidence="11" type="ORF">SAMN06265377_2209</name>
</gene>
<dbReference type="EMBL" id="OBEH01000003">
    <property type="protein sequence ID" value="SNZ00387.1"/>
    <property type="molecule type" value="Genomic_DNA"/>
</dbReference>
<feature type="transmembrane region" description="Helical" evidence="9">
    <location>
        <begin position="12"/>
        <end position="33"/>
    </location>
</feature>
<keyword evidence="9" id="KW-0472">Membrane</keyword>
<evidence type="ECO:0000313" key="11">
    <source>
        <dbReference type="EMBL" id="SNZ00387.1"/>
    </source>
</evidence>
<dbReference type="SUPFAM" id="SSF56219">
    <property type="entry name" value="DNase I-like"/>
    <property type="match status" value="1"/>
</dbReference>
<dbReference type="PANTHER" id="PTHR15822:SF4">
    <property type="entry name" value="TYROSYL-DNA PHOSPHODIESTERASE 2"/>
    <property type="match status" value="1"/>
</dbReference>
<dbReference type="GO" id="GO:0004519">
    <property type="term" value="F:endonuclease activity"/>
    <property type="evidence" value="ECO:0007669"/>
    <property type="project" value="UniProtKB-KW"/>
</dbReference>
<comment type="cofactor">
    <cofactor evidence="2">
        <name>Mg(2+)</name>
        <dbReference type="ChEBI" id="CHEBI:18420"/>
    </cofactor>
</comment>
<keyword evidence="5" id="KW-0227">DNA damage</keyword>
<keyword evidence="12" id="KW-1185">Reference proteome</keyword>